<organism evidence="11 13">
    <name type="scientific">Paenibacillus polymyxa</name>
    <name type="common">Bacillus polymyxa</name>
    <dbReference type="NCBI Taxonomy" id="1406"/>
    <lineage>
        <taxon>Bacteria</taxon>
        <taxon>Bacillati</taxon>
        <taxon>Bacillota</taxon>
        <taxon>Bacilli</taxon>
        <taxon>Bacillales</taxon>
        <taxon>Paenibacillaceae</taxon>
        <taxon>Paenibacillus</taxon>
    </lineage>
</organism>
<proteinExistence type="inferred from homology"/>
<sequence length="104" mass="10936">MAWIALVIAGCSEVLGVIGMKGVTVGKGWKSLVLMVLSFVLSFSLLSYAMKSLPMGTSYAVWTGIGTVGSTITGMFLYGEQKSVLRVLFIAMILAAALGLKLIS</sequence>
<evidence type="ECO:0000256" key="5">
    <source>
        <dbReference type="ARBA" id="ARBA00022989"/>
    </source>
</evidence>
<evidence type="ECO:0000256" key="8">
    <source>
        <dbReference type="SAM" id="Phobius"/>
    </source>
</evidence>
<evidence type="ECO:0000313" key="13">
    <source>
        <dbReference type="Proteomes" id="UP001055784"/>
    </source>
</evidence>
<reference evidence="9" key="4">
    <citation type="submission" date="2023-04" db="EMBL/GenBank/DDBJ databases">
        <title>Uncovering the Secrets of Slow-Growing Bacteria in Tropical Savanna Soil through Cultivation and Genomic Analysis.</title>
        <authorList>
            <person name="Goncalves O.S."/>
            <person name="Santana M.F."/>
        </authorList>
    </citation>
    <scope>NUCLEOTIDE SEQUENCE</scope>
    <source>
        <strain evidence="9">ANTI</strain>
    </source>
</reference>
<accession>A0A074LDW6</accession>
<feature type="transmembrane region" description="Helical" evidence="8">
    <location>
        <begin position="32"/>
        <end position="50"/>
    </location>
</feature>
<dbReference type="Proteomes" id="UP000094974">
    <property type="component" value="Unassembled WGS sequence"/>
</dbReference>
<keyword evidence="3" id="KW-1003">Cell membrane</keyword>
<reference evidence="12" key="1">
    <citation type="submission" date="2016-05" db="EMBL/GenBank/DDBJ databases">
        <title>Whole genome shotgun sequencing of cultured foodborne pathogen.</title>
        <authorList>
            <person name="Zheng J."/>
            <person name="Timme R."/>
            <person name="Allard M."/>
            <person name="Strain E."/>
            <person name="Luo Y."/>
            <person name="Brown E."/>
        </authorList>
    </citation>
    <scope>NUCLEOTIDE SEQUENCE [LARGE SCALE GENOMIC DNA]</scope>
    <source>
        <strain evidence="12">CFSAN034343</strain>
    </source>
</reference>
<dbReference type="GO" id="GO:0022857">
    <property type="term" value="F:transmembrane transporter activity"/>
    <property type="evidence" value="ECO:0007669"/>
    <property type="project" value="InterPro"/>
</dbReference>
<keyword evidence="5 8" id="KW-1133">Transmembrane helix</keyword>
<dbReference type="eggNOG" id="COG2076">
    <property type="taxonomic scope" value="Bacteria"/>
</dbReference>
<feature type="transmembrane region" description="Helical" evidence="8">
    <location>
        <begin position="84"/>
        <end position="103"/>
    </location>
</feature>
<evidence type="ECO:0000256" key="1">
    <source>
        <dbReference type="ARBA" id="ARBA00004651"/>
    </source>
</evidence>
<evidence type="ECO:0000256" key="4">
    <source>
        <dbReference type="ARBA" id="ARBA00022692"/>
    </source>
</evidence>
<feature type="transmembrane region" description="Helical" evidence="8">
    <location>
        <begin position="59"/>
        <end position="78"/>
    </location>
</feature>
<dbReference type="FunFam" id="1.10.3730.20:FF:000001">
    <property type="entry name" value="Quaternary ammonium compound resistance transporter SugE"/>
    <property type="match status" value="1"/>
</dbReference>
<evidence type="ECO:0000256" key="7">
    <source>
        <dbReference type="RuleBase" id="RU003942"/>
    </source>
</evidence>
<evidence type="ECO:0000256" key="6">
    <source>
        <dbReference type="ARBA" id="ARBA00023136"/>
    </source>
</evidence>
<keyword evidence="2" id="KW-0813">Transport</keyword>
<evidence type="ECO:0000313" key="11">
    <source>
        <dbReference type="EMBL" id="URJ49924.1"/>
    </source>
</evidence>
<protein>
    <submittedName>
        <fullName evidence="10 11">Transporter</fullName>
    </submittedName>
</protein>
<reference evidence="11" key="3">
    <citation type="submission" date="2022-11" db="EMBL/GenBank/DDBJ databases">
        <authorList>
            <person name="Vasilchenko N.G."/>
            <person name="Prazdnova E.V."/>
            <person name="Gorovtsov A.V."/>
            <person name="Chistyakov V.A."/>
            <person name="Pak M.L."/>
        </authorList>
    </citation>
    <scope>NUCLEOTIDE SEQUENCE</scope>
    <source>
        <strain evidence="11">R 4.5</strain>
    </source>
</reference>
<dbReference type="EMBL" id="CP097770">
    <property type="protein sequence ID" value="URJ49924.1"/>
    <property type="molecule type" value="Genomic_DNA"/>
</dbReference>
<keyword evidence="12" id="KW-1185">Reference proteome</keyword>
<dbReference type="SUPFAM" id="SSF103481">
    <property type="entry name" value="Multidrug resistance efflux transporter EmrE"/>
    <property type="match status" value="1"/>
</dbReference>
<evidence type="ECO:0000313" key="10">
    <source>
        <dbReference type="EMBL" id="ODA09704.1"/>
    </source>
</evidence>
<comment type="subcellular location">
    <subcellularLocation>
        <location evidence="1 7">Cell membrane</location>
        <topology evidence="1 7">Multi-pass membrane protein</topology>
    </subcellularLocation>
</comment>
<evidence type="ECO:0000313" key="12">
    <source>
        <dbReference type="Proteomes" id="UP000094974"/>
    </source>
</evidence>
<dbReference type="PANTHER" id="PTHR30561">
    <property type="entry name" value="SMR FAMILY PROTON-DEPENDENT DRUG EFFLUX TRANSPORTER SUGE"/>
    <property type="match status" value="1"/>
</dbReference>
<dbReference type="AlphaFoldDB" id="A0A074LDW6"/>
<dbReference type="Gene3D" id="1.10.3730.20">
    <property type="match status" value="1"/>
</dbReference>
<keyword evidence="4 7" id="KW-0812">Transmembrane</keyword>
<comment type="similarity">
    <text evidence="7">Belongs to the drug/metabolite transporter (DMT) superfamily. Small multidrug resistance (SMR) (TC 2.A.7.1) family.</text>
</comment>
<evidence type="ECO:0000256" key="3">
    <source>
        <dbReference type="ARBA" id="ARBA00022475"/>
    </source>
</evidence>
<evidence type="ECO:0000313" key="9">
    <source>
        <dbReference type="EMBL" id="MDH2333567.1"/>
    </source>
</evidence>
<evidence type="ECO:0000256" key="2">
    <source>
        <dbReference type="ARBA" id="ARBA00022448"/>
    </source>
</evidence>
<keyword evidence="6 8" id="KW-0472">Membrane</keyword>
<dbReference type="InterPro" id="IPR045324">
    <property type="entry name" value="Small_multidrug_res"/>
</dbReference>
<reference evidence="10" key="2">
    <citation type="submission" date="2016-05" db="EMBL/GenBank/DDBJ databases">
        <authorList>
            <person name="Zheng J."/>
            <person name="Timme R."/>
            <person name="Allard M."/>
            <person name="Strain E."/>
            <person name="Luo Y."/>
            <person name="Brown E."/>
        </authorList>
    </citation>
    <scope>NUCLEOTIDE SEQUENCE</scope>
    <source>
        <strain evidence="10">CFSAN034343</strain>
    </source>
</reference>
<dbReference type="Pfam" id="PF00893">
    <property type="entry name" value="Multi_Drug_Res"/>
    <property type="match status" value="1"/>
</dbReference>
<dbReference type="Proteomes" id="UP001229409">
    <property type="component" value="Unassembled WGS sequence"/>
</dbReference>
<dbReference type="EMBL" id="JARVWT010000011">
    <property type="protein sequence ID" value="MDH2333567.1"/>
    <property type="molecule type" value="Genomic_DNA"/>
</dbReference>
<dbReference type="PANTHER" id="PTHR30561:SF0">
    <property type="entry name" value="GUANIDINIUM EXPORTER"/>
    <property type="match status" value="1"/>
</dbReference>
<dbReference type="EMBL" id="LYND01000111">
    <property type="protein sequence ID" value="ODA09704.1"/>
    <property type="molecule type" value="Genomic_DNA"/>
</dbReference>
<dbReference type="Proteomes" id="UP001055784">
    <property type="component" value="Chromosome"/>
</dbReference>
<dbReference type="InterPro" id="IPR000390">
    <property type="entry name" value="Small_drug/metabolite_transptr"/>
</dbReference>
<name>A0A074LDW6_PAEPO</name>
<gene>
    <name evidence="10" type="ORF">A7312_00840</name>
    <name evidence="11" type="ORF">MF626_004338</name>
    <name evidence="9" type="ORF">QDS18_22140</name>
</gene>
<dbReference type="RefSeq" id="WP_013312355.1">
    <property type="nucleotide sequence ID" value="NZ_ALJV01000219.1"/>
</dbReference>
<dbReference type="InterPro" id="IPR037185">
    <property type="entry name" value="EmrE-like"/>
</dbReference>
<dbReference type="GO" id="GO:0005886">
    <property type="term" value="C:plasma membrane"/>
    <property type="evidence" value="ECO:0007669"/>
    <property type="project" value="UniProtKB-SubCell"/>
</dbReference>